<proteinExistence type="predicted"/>
<gene>
    <name evidence="2" type="ORF">PGTUg99_020294</name>
</gene>
<comment type="caution">
    <text evidence="2">The sequence shown here is derived from an EMBL/GenBank/DDBJ whole genome shotgun (WGS) entry which is preliminary data.</text>
</comment>
<accession>A0A5B0RLA9</accession>
<sequence>MSLANLAKSPSLRRITQHELNKASPKEARSVSEGEAYLKCRTVGNTTDARLFFGELHILAKSQTFHIILAFGYPINGF</sequence>
<feature type="compositionally biased region" description="Basic and acidic residues" evidence="1">
    <location>
        <begin position="16"/>
        <end position="28"/>
    </location>
</feature>
<dbReference type="Proteomes" id="UP000325313">
    <property type="component" value="Unassembled WGS sequence"/>
</dbReference>
<reference evidence="2 3" key="1">
    <citation type="submission" date="2019-05" db="EMBL/GenBank/DDBJ databases">
        <title>Emergence of the Ug99 lineage of the wheat stem rust pathogen through somatic hybridization.</title>
        <authorList>
            <person name="Li F."/>
            <person name="Upadhyaya N.M."/>
            <person name="Sperschneider J."/>
            <person name="Matny O."/>
            <person name="Nguyen-Phuc H."/>
            <person name="Mago R."/>
            <person name="Raley C."/>
            <person name="Miller M.E."/>
            <person name="Silverstein K.A.T."/>
            <person name="Henningsen E."/>
            <person name="Hirsch C.D."/>
            <person name="Visser B."/>
            <person name="Pretorius Z.A."/>
            <person name="Steffenson B.J."/>
            <person name="Schwessinger B."/>
            <person name="Dodds P.N."/>
            <person name="Figueroa M."/>
        </authorList>
    </citation>
    <scope>NUCLEOTIDE SEQUENCE [LARGE SCALE GENOMIC DNA]</scope>
    <source>
        <strain evidence="2 3">Ug99</strain>
    </source>
</reference>
<organism evidence="2 3">
    <name type="scientific">Puccinia graminis f. sp. tritici</name>
    <dbReference type="NCBI Taxonomy" id="56615"/>
    <lineage>
        <taxon>Eukaryota</taxon>
        <taxon>Fungi</taxon>
        <taxon>Dikarya</taxon>
        <taxon>Basidiomycota</taxon>
        <taxon>Pucciniomycotina</taxon>
        <taxon>Pucciniomycetes</taxon>
        <taxon>Pucciniales</taxon>
        <taxon>Pucciniaceae</taxon>
        <taxon>Puccinia</taxon>
    </lineage>
</organism>
<dbReference type="AlphaFoldDB" id="A0A5B0RLA9"/>
<evidence type="ECO:0000256" key="1">
    <source>
        <dbReference type="SAM" id="MobiDB-lite"/>
    </source>
</evidence>
<name>A0A5B0RLA9_PUCGR</name>
<feature type="region of interest" description="Disordered" evidence="1">
    <location>
        <begin position="1"/>
        <end position="28"/>
    </location>
</feature>
<protein>
    <submittedName>
        <fullName evidence="2">Uncharacterized protein</fullName>
    </submittedName>
</protein>
<evidence type="ECO:0000313" key="3">
    <source>
        <dbReference type="Proteomes" id="UP000325313"/>
    </source>
</evidence>
<dbReference type="EMBL" id="VDEP01000173">
    <property type="protein sequence ID" value="KAA1126072.1"/>
    <property type="molecule type" value="Genomic_DNA"/>
</dbReference>
<evidence type="ECO:0000313" key="2">
    <source>
        <dbReference type="EMBL" id="KAA1126072.1"/>
    </source>
</evidence>